<evidence type="ECO:0000313" key="5">
    <source>
        <dbReference type="EMBL" id="CDR88641.1"/>
    </source>
</evidence>
<comment type="similarity">
    <text evidence="3">Belongs to the WD repeat ASA1 family.</text>
</comment>
<reference evidence="7" key="1">
    <citation type="submission" date="2014-06" db="EMBL/GenBank/DDBJ databases">
        <authorList>
            <person name="Berkman P.J."/>
        </authorList>
    </citation>
    <scope>NUCLEOTIDE SEQUENCE [LARGE SCALE GENOMIC DNA]</scope>
</reference>
<dbReference type="SUPFAM" id="SSF50978">
    <property type="entry name" value="WD40 repeat-like"/>
    <property type="match status" value="1"/>
</dbReference>
<dbReference type="PANTHER" id="PTHR19854">
    <property type="entry name" value="TRANSDUCIN BETA-LIKE 3"/>
    <property type="match status" value="1"/>
</dbReference>
<evidence type="ECO:0000256" key="4">
    <source>
        <dbReference type="ARBA" id="ARBA00040563"/>
    </source>
</evidence>
<evidence type="ECO:0000313" key="7">
    <source>
        <dbReference type="Proteomes" id="UP000242770"/>
    </source>
</evidence>
<evidence type="ECO:0000256" key="2">
    <source>
        <dbReference type="ARBA" id="ARBA00022737"/>
    </source>
</evidence>
<protein>
    <recommendedName>
        <fullName evidence="4">ASTRA-associated protein 1</fullName>
    </recommendedName>
</protein>
<dbReference type="EMBL" id="CCFA01002783">
    <property type="protein sequence ID" value="CDS00573.1"/>
    <property type="molecule type" value="Genomic_DNA"/>
</dbReference>
<name>A0A0F7RYZ6_9BASI</name>
<dbReference type="STRING" id="49012.A0A0F7RYZ6"/>
<organism evidence="6 7">
    <name type="scientific">Sporisorium scitamineum</name>
    <dbReference type="NCBI Taxonomy" id="49012"/>
    <lineage>
        <taxon>Eukaryota</taxon>
        <taxon>Fungi</taxon>
        <taxon>Dikarya</taxon>
        <taxon>Basidiomycota</taxon>
        <taxon>Ustilaginomycotina</taxon>
        <taxon>Ustilaginomycetes</taxon>
        <taxon>Ustilaginales</taxon>
        <taxon>Ustilaginaceae</taxon>
        <taxon>Sporisorium</taxon>
    </lineage>
</organism>
<dbReference type="OrthoDB" id="7668193at2759"/>
<evidence type="ECO:0000256" key="1">
    <source>
        <dbReference type="ARBA" id="ARBA00022574"/>
    </source>
</evidence>
<sequence>MNPKPYWILRHHGSSSIRSLHYAHNLLAVGDEAGSVSLVDLVTLRPKFHWTAHEDSILTVIVVDAGQVITHARDNTLKLWSLPPSTRSIGTTTSGNGGGDSAIQPHLIRTIPVNALNFARCSHLSHNLALPNVLDAAYIDIISLRTGLRLHEAIGRPNITSSTPPKRLPIVMSLHLLPDSTVIAGYEDGFIKKWRLESGELIWTARCHSESVMSLSVARGFGVSVAADDRIARFDLTSGATQLTQTKLPGNASTAIAPDEKSFAVGAWNGSINVYSTSHSPAHLGTLNYHRDTVECLTFAHVKVSEKDVQDDSSDEDDDDTQDAQLVLAAGGRDGKISLWKYH</sequence>
<dbReference type="InterPro" id="IPR001680">
    <property type="entry name" value="WD40_rpt"/>
</dbReference>
<accession>A0A0F7RYZ6</accession>
<gene>
    <name evidence="6" type="primary">SSCI46460.1</name>
    <name evidence="5" type="ORF">SPSC_05245</name>
</gene>
<keyword evidence="1" id="KW-0853">WD repeat</keyword>
<reference evidence="6" key="3">
    <citation type="submission" date="2014-06" db="EMBL/GenBank/DDBJ databases">
        <authorList>
            <person name="Berkman J.Paul."/>
        </authorList>
    </citation>
    <scope>NUCLEOTIDE SEQUENCE [LARGE SCALE GENOMIC DNA]</scope>
</reference>
<keyword evidence="7" id="KW-1185">Reference proteome</keyword>
<evidence type="ECO:0000313" key="6">
    <source>
        <dbReference type="EMBL" id="CDS00573.1"/>
    </source>
</evidence>
<proteinExistence type="inferred from homology"/>
<reference evidence="5" key="2">
    <citation type="submission" date="2014-06" db="EMBL/GenBank/DDBJ databases">
        <authorList>
            <person name="Ju J."/>
            <person name="Zhang J."/>
        </authorList>
    </citation>
    <scope>NUCLEOTIDE SEQUENCE</scope>
    <source>
        <strain evidence="5">SscI8</strain>
    </source>
</reference>
<keyword evidence="2" id="KW-0677">Repeat</keyword>
<evidence type="ECO:0000256" key="3">
    <source>
        <dbReference type="ARBA" id="ARBA00037931"/>
    </source>
</evidence>
<dbReference type="InterPro" id="IPR036322">
    <property type="entry name" value="WD40_repeat_dom_sf"/>
</dbReference>
<dbReference type="SMART" id="SM00320">
    <property type="entry name" value="WD40"/>
    <property type="match status" value="6"/>
</dbReference>
<dbReference type="EMBL" id="LK056685">
    <property type="protein sequence ID" value="CDR88641.1"/>
    <property type="molecule type" value="Genomic_DNA"/>
</dbReference>
<dbReference type="InterPro" id="IPR015943">
    <property type="entry name" value="WD40/YVTN_repeat-like_dom_sf"/>
</dbReference>
<dbReference type="AlphaFoldDB" id="A0A0F7RYZ6"/>
<dbReference type="Proteomes" id="UP000242770">
    <property type="component" value="Unassembled WGS sequence"/>
</dbReference>
<dbReference type="Gene3D" id="2.130.10.10">
    <property type="entry name" value="YVTN repeat-like/Quinoprotein amine dehydrogenase"/>
    <property type="match status" value="2"/>
</dbReference>
<dbReference type="PANTHER" id="PTHR19854:SF1">
    <property type="entry name" value="GUANINE NUCLEOTIDE-BINDING PROTEIN SUBUNIT BETA-LIKE PROTEIN 1"/>
    <property type="match status" value="1"/>
</dbReference>